<accession>A0A815VL68</accession>
<evidence type="ECO:0000313" key="1">
    <source>
        <dbReference type="EMBL" id="CAF1531907.1"/>
    </source>
</evidence>
<dbReference type="AlphaFoldDB" id="A0A815VL68"/>
<evidence type="ECO:0000313" key="3">
    <source>
        <dbReference type="Proteomes" id="UP000663829"/>
    </source>
</evidence>
<dbReference type="Proteomes" id="UP000681722">
    <property type="component" value="Unassembled WGS sequence"/>
</dbReference>
<dbReference type="EMBL" id="CAJOBC010090469">
    <property type="protein sequence ID" value="CAF4391324.1"/>
    <property type="molecule type" value="Genomic_DNA"/>
</dbReference>
<comment type="caution">
    <text evidence="1">The sequence shown here is derived from an EMBL/GenBank/DDBJ whole genome shotgun (WGS) entry which is preliminary data.</text>
</comment>
<dbReference type="EMBL" id="CAJNOQ010024881">
    <property type="protein sequence ID" value="CAF1531907.1"/>
    <property type="molecule type" value="Genomic_DNA"/>
</dbReference>
<proteinExistence type="predicted"/>
<organism evidence="1 3">
    <name type="scientific">Didymodactylos carnosus</name>
    <dbReference type="NCBI Taxonomy" id="1234261"/>
    <lineage>
        <taxon>Eukaryota</taxon>
        <taxon>Metazoa</taxon>
        <taxon>Spiralia</taxon>
        <taxon>Gnathifera</taxon>
        <taxon>Rotifera</taxon>
        <taxon>Eurotatoria</taxon>
        <taxon>Bdelloidea</taxon>
        <taxon>Philodinida</taxon>
        <taxon>Philodinidae</taxon>
        <taxon>Didymodactylos</taxon>
    </lineage>
</organism>
<sequence>MASLNIDYIERRGLIAWNDSINNLEYTLTQLTRIFQETLTNNKLQVVGARYASIRLYLSDNTVLTVDNIDDVSTVDQYFLESDYPFWIFDNTVVLCIRYVKDIQGKAAVTLSALTVLLYKRNDLSLDEAKIIVREKDFSNKTRTNAKTI</sequence>
<protein>
    <submittedName>
        <fullName evidence="1">Uncharacterized protein</fullName>
    </submittedName>
</protein>
<gene>
    <name evidence="1" type="ORF">GPM918_LOCUS38102</name>
    <name evidence="2" type="ORF">SRO942_LOCUS38903</name>
</gene>
<reference evidence="1" key="1">
    <citation type="submission" date="2021-02" db="EMBL/GenBank/DDBJ databases">
        <authorList>
            <person name="Nowell W R."/>
        </authorList>
    </citation>
    <scope>NUCLEOTIDE SEQUENCE</scope>
</reference>
<evidence type="ECO:0000313" key="2">
    <source>
        <dbReference type="EMBL" id="CAF4391324.1"/>
    </source>
</evidence>
<keyword evidence="3" id="KW-1185">Reference proteome</keyword>
<dbReference type="Proteomes" id="UP000663829">
    <property type="component" value="Unassembled WGS sequence"/>
</dbReference>
<name>A0A815VL68_9BILA</name>